<comment type="caution">
    <text evidence="2">The sequence shown here is derived from an EMBL/GenBank/DDBJ whole genome shotgun (WGS) entry which is preliminary data.</text>
</comment>
<keyword evidence="3" id="KW-1185">Reference proteome</keyword>
<gene>
    <name evidence="2" type="ORF">CYMTET_29366</name>
</gene>
<feature type="compositionally biased region" description="Polar residues" evidence="1">
    <location>
        <begin position="63"/>
        <end position="75"/>
    </location>
</feature>
<dbReference type="AlphaFoldDB" id="A0AAE0KUZ8"/>
<name>A0AAE0KUZ8_9CHLO</name>
<evidence type="ECO:0000313" key="3">
    <source>
        <dbReference type="Proteomes" id="UP001190700"/>
    </source>
</evidence>
<evidence type="ECO:0000256" key="1">
    <source>
        <dbReference type="SAM" id="MobiDB-lite"/>
    </source>
</evidence>
<sequence>MRKHLTHRRTSDSLSTSTVVKRASEPGVVLGDPRRFRPLHSVQQSLTGRKTLRVPSLSKETETFLSGNSHQEAKC</sequence>
<feature type="region of interest" description="Disordered" evidence="1">
    <location>
        <begin position="1"/>
        <end position="75"/>
    </location>
</feature>
<evidence type="ECO:0000313" key="2">
    <source>
        <dbReference type="EMBL" id="KAK3261738.1"/>
    </source>
</evidence>
<proteinExistence type="predicted"/>
<reference evidence="2 3" key="1">
    <citation type="journal article" date="2015" name="Genome Biol. Evol.">
        <title>Comparative Genomics of a Bacterivorous Green Alga Reveals Evolutionary Causalities and Consequences of Phago-Mixotrophic Mode of Nutrition.</title>
        <authorList>
            <person name="Burns J.A."/>
            <person name="Paasch A."/>
            <person name="Narechania A."/>
            <person name="Kim E."/>
        </authorList>
    </citation>
    <scope>NUCLEOTIDE SEQUENCE [LARGE SCALE GENOMIC DNA]</scope>
    <source>
        <strain evidence="2 3">PLY_AMNH</strain>
    </source>
</reference>
<dbReference type="Proteomes" id="UP001190700">
    <property type="component" value="Unassembled WGS sequence"/>
</dbReference>
<dbReference type="EMBL" id="LGRX02016699">
    <property type="protein sequence ID" value="KAK3261738.1"/>
    <property type="molecule type" value="Genomic_DNA"/>
</dbReference>
<organism evidence="2 3">
    <name type="scientific">Cymbomonas tetramitiformis</name>
    <dbReference type="NCBI Taxonomy" id="36881"/>
    <lineage>
        <taxon>Eukaryota</taxon>
        <taxon>Viridiplantae</taxon>
        <taxon>Chlorophyta</taxon>
        <taxon>Pyramimonadophyceae</taxon>
        <taxon>Pyramimonadales</taxon>
        <taxon>Pyramimonadaceae</taxon>
        <taxon>Cymbomonas</taxon>
    </lineage>
</organism>
<protein>
    <submittedName>
        <fullName evidence="2">Uncharacterized protein</fullName>
    </submittedName>
</protein>
<accession>A0AAE0KUZ8</accession>